<dbReference type="AlphaFoldDB" id="X1QGZ5"/>
<evidence type="ECO:0000313" key="1">
    <source>
        <dbReference type="EMBL" id="GAI67468.1"/>
    </source>
</evidence>
<comment type="caution">
    <text evidence="1">The sequence shown here is derived from an EMBL/GenBank/DDBJ whole genome shotgun (WGS) entry which is preliminary data.</text>
</comment>
<reference evidence="1" key="1">
    <citation type="journal article" date="2014" name="Front. Microbiol.">
        <title>High frequency of phylogenetically diverse reductive dehalogenase-homologous genes in deep subseafloor sedimentary metagenomes.</title>
        <authorList>
            <person name="Kawai M."/>
            <person name="Futagami T."/>
            <person name="Toyoda A."/>
            <person name="Takaki Y."/>
            <person name="Nishi S."/>
            <person name="Hori S."/>
            <person name="Arai W."/>
            <person name="Tsubouchi T."/>
            <person name="Morono Y."/>
            <person name="Uchiyama I."/>
            <person name="Ito T."/>
            <person name="Fujiyama A."/>
            <person name="Inagaki F."/>
            <person name="Takami H."/>
        </authorList>
    </citation>
    <scope>NUCLEOTIDE SEQUENCE</scope>
    <source>
        <strain evidence="1">Expedition CK06-06</strain>
    </source>
</reference>
<organism evidence="1">
    <name type="scientific">marine sediment metagenome</name>
    <dbReference type="NCBI Taxonomy" id="412755"/>
    <lineage>
        <taxon>unclassified sequences</taxon>
        <taxon>metagenomes</taxon>
        <taxon>ecological metagenomes</taxon>
    </lineage>
</organism>
<proteinExistence type="predicted"/>
<gene>
    <name evidence="1" type="ORF">S12H4_06106</name>
</gene>
<accession>X1QGZ5</accession>
<evidence type="ECO:0008006" key="2">
    <source>
        <dbReference type="Google" id="ProtNLM"/>
    </source>
</evidence>
<name>X1QGZ5_9ZZZZ</name>
<dbReference type="EMBL" id="BARW01002101">
    <property type="protein sequence ID" value="GAI67468.1"/>
    <property type="molecule type" value="Genomic_DNA"/>
</dbReference>
<sequence>MSKKGTTITVLSRTIKTDKMPDVAGFIQAMKAMGAKVSTREDGTIIIDLQQGGKGD</sequence>
<protein>
    <recommendedName>
        <fullName evidence="2">Enolpyruvate transferase domain-containing protein</fullName>
    </recommendedName>
</protein>